<keyword evidence="1" id="KW-0812">Transmembrane</keyword>
<feature type="transmembrane region" description="Helical" evidence="1">
    <location>
        <begin position="16"/>
        <end position="35"/>
    </location>
</feature>
<evidence type="ECO:0000313" key="2">
    <source>
        <dbReference type="EMBL" id="TQM41180.1"/>
    </source>
</evidence>
<dbReference type="Pfam" id="PF14093">
    <property type="entry name" value="DUF4271"/>
    <property type="match status" value="1"/>
</dbReference>
<proteinExistence type="predicted"/>
<gene>
    <name evidence="2" type="ORF">BC670_2122</name>
</gene>
<feature type="transmembrane region" description="Helical" evidence="1">
    <location>
        <begin position="140"/>
        <end position="158"/>
    </location>
</feature>
<sequence length="221" mass="26842">MIDYELHNRAIENKDWITILLIFCLILIVFTKTVFENRFNDFVKLLITDKYIRIYKENSNFTNWFTMLIFLFQILTLGLFFQYLLSYFKITEKTDYIVYIQIITFLSFFILSKYLIEKIIATAFKIESFMEQFNMIKLHYRAYTIMFLMPITTILFYNAAPIPVLMYVLSGVLIAINVVIYLKSIKIFQKLIFGKLFYFILYLCTLEIAPYYFIYYWFKSR</sequence>
<reference evidence="2 3" key="1">
    <citation type="submission" date="2019-06" db="EMBL/GenBank/DDBJ databases">
        <title>Genomic Encyclopedia of Archaeal and Bacterial Type Strains, Phase II (KMG-II): from individual species to whole genera.</title>
        <authorList>
            <person name="Goeker M."/>
        </authorList>
    </citation>
    <scope>NUCLEOTIDE SEQUENCE [LARGE SCALE GENOMIC DNA]</scope>
    <source>
        <strain evidence="2 3">DSM 24789</strain>
    </source>
</reference>
<feature type="transmembrane region" description="Helical" evidence="1">
    <location>
        <begin position="164"/>
        <end position="184"/>
    </location>
</feature>
<dbReference type="AlphaFoldDB" id="A0A543G519"/>
<protein>
    <submittedName>
        <fullName evidence="2">Uncharacterized protein DUF4271</fullName>
    </submittedName>
</protein>
<organism evidence="2 3">
    <name type="scientific">Flavobacterium branchiophilum</name>
    <dbReference type="NCBI Taxonomy" id="55197"/>
    <lineage>
        <taxon>Bacteria</taxon>
        <taxon>Pseudomonadati</taxon>
        <taxon>Bacteroidota</taxon>
        <taxon>Flavobacteriia</taxon>
        <taxon>Flavobacteriales</taxon>
        <taxon>Flavobacteriaceae</taxon>
        <taxon>Flavobacterium</taxon>
    </lineage>
</organism>
<accession>A0A543G519</accession>
<feature type="transmembrane region" description="Helical" evidence="1">
    <location>
        <begin position="96"/>
        <end position="116"/>
    </location>
</feature>
<keyword evidence="1" id="KW-1133">Transmembrane helix</keyword>
<feature type="transmembrane region" description="Helical" evidence="1">
    <location>
        <begin position="196"/>
        <end position="218"/>
    </location>
</feature>
<dbReference type="InterPro" id="IPR025367">
    <property type="entry name" value="DUF4271"/>
</dbReference>
<feature type="transmembrane region" description="Helical" evidence="1">
    <location>
        <begin position="61"/>
        <end position="84"/>
    </location>
</feature>
<keyword evidence="1" id="KW-0472">Membrane</keyword>
<evidence type="ECO:0000256" key="1">
    <source>
        <dbReference type="SAM" id="Phobius"/>
    </source>
</evidence>
<dbReference type="EMBL" id="VFPJ01000001">
    <property type="protein sequence ID" value="TQM41180.1"/>
    <property type="molecule type" value="Genomic_DNA"/>
</dbReference>
<name>A0A543G519_9FLAO</name>
<evidence type="ECO:0000313" key="3">
    <source>
        <dbReference type="Proteomes" id="UP000320773"/>
    </source>
</evidence>
<dbReference type="RefSeq" id="WP_089081057.1">
    <property type="nucleotide sequence ID" value="NZ_VFPJ01000001.1"/>
</dbReference>
<comment type="caution">
    <text evidence="2">The sequence shown here is derived from an EMBL/GenBank/DDBJ whole genome shotgun (WGS) entry which is preliminary data.</text>
</comment>
<dbReference type="Proteomes" id="UP000320773">
    <property type="component" value="Unassembled WGS sequence"/>
</dbReference>